<dbReference type="GO" id="GO:0015074">
    <property type="term" value="P:DNA integration"/>
    <property type="evidence" value="ECO:0007669"/>
    <property type="project" value="InterPro"/>
</dbReference>
<organism evidence="2">
    <name type="scientific">Sesamum latifolium</name>
    <dbReference type="NCBI Taxonomy" id="2727402"/>
    <lineage>
        <taxon>Eukaryota</taxon>
        <taxon>Viridiplantae</taxon>
        <taxon>Streptophyta</taxon>
        <taxon>Embryophyta</taxon>
        <taxon>Tracheophyta</taxon>
        <taxon>Spermatophyta</taxon>
        <taxon>Magnoliopsida</taxon>
        <taxon>eudicotyledons</taxon>
        <taxon>Gunneridae</taxon>
        <taxon>Pentapetalae</taxon>
        <taxon>asterids</taxon>
        <taxon>lamiids</taxon>
        <taxon>Lamiales</taxon>
        <taxon>Pedaliaceae</taxon>
        <taxon>Sesamum</taxon>
    </lineage>
</organism>
<dbReference type="PROSITE" id="PS50994">
    <property type="entry name" value="INTEGRASE"/>
    <property type="match status" value="1"/>
</dbReference>
<dbReference type="PANTHER" id="PTHR37984">
    <property type="entry name" value="PROTEIN CBG26694"/>
    <property type="match status" value="1"/>
</dbReference>
<reference evidence="2" key="2">
    <citation type="journal article" date="2024" name="Plant">
        <title>Genomic evolution and insights into agronomic trait innovations of Sesamum species.</title>
        <authorList>
            <person name="Miao H."/>
            <person name="Wang L."/>
            <person name="Qu L."/>
            <person name="Liu H."/>
            <person name="Sun Y."/>
            <person name="Le M."/>
            <person name="Wang Q."/>
            <person name="Wei S."/>
            <person name="Zheng Y."/>
            <person name="Lin W."/>
            <person name="Duan Y."/>
            <person name="Cao H."/>
            <person name="Xiong S."/>
            <person name="Wang X."/>
            <person name="Wei L."/>
            <person name="Li C."/>
            <person name="Ma Q."/>
            <person name="Ju M."/>
            <person name="Zhao R."/>
            <person name="Li G."/>
            <person name="Mu C."/>
            <person name="Tian Q."/>
            <person name="Mei H."/>
            <person name="Zhang T."/>
            <person name="Gao T."/>
            <person name="Zhang H."/>
        </authorList>
    </citation>
    <scope>NUCLEOTIDE SEQUENCE</scope>
    <source>
        <strain evidence="2">KEN1</strain>
    </source>
</reference>
<sequence>MDIVGPFPLAPGQKKFLLIAIDYFINWVEAEPLARITEGEIMKFIWKNIICRFGLPRELISDNGRQFQGRKIQDWCTGLHIKHRFTSVSHPQANGQVEVTNRILVQGIKKRLDRAGGTWVEELTSVLWSYRTTPRGSTGESPFTLVYGT</sequence>
<feature type="domain" description="Integrase catalytic" evidence="1">
    <location>
        <begin position="1"/>
        <end position="149"/>
    </location>
</feature>
<protein>
    <recommendedName>
        <fullName evidence="1">Integrase catalytic domain-containing protein</fullName>
    </recommendedName>
</protein>
<accession>A0AAW2WHK7</accession>
<dbReference type="SUPFAM" id="SSF53098">
    <property type="entry name" value="Ribonuclease H-like"/>
    <property type="match status" value="1"/>
</dbReference>
<dbReference type="PANTHER" id="PTHR37984:SF5">
    <property type="entry name" value="PROTEIN NYNRIN-LIKE"/>
    <property type="match status" value="1"/>
</dbReference>
<comment type="caution">
    <text evidence="2">The sequence shown here is derived from an EMBL/GenBank/DDBJ whole genome shotgun (WGS) entry which is preliminary data.</text>
</comment>
<reference evidence="2" key="1">
    <citation type="submission" date="2020-06" db="EMBL/GenBank/DDBJ databases">
        <authorList>
            <person name="Li T."/>
            <person name="Hu X."/>
            <person name="Zhang T."/>
            <person name="Song X."/>
            <person name="Zhang H."/>
            <person name="Dai N."/>
            <person name="Sheng W."/>
            <person name="Hou X."/>
            <person name="Wei L."/>
        </authorList>
    </citation>
    <scope>NUCLEOTIDE SEQUENCE</scope>
    <source>
        <strain evidence="2">KEN1</strain>
        <tissue evidence="2">Leaf</tissue>
    </source>
</reference>
<dbReference type="Pfam" id="PF00665">
    <property type="entry name" value="rve"/>
    <property type="match status" value="1"/>
</dbReference>
<dbReference type="InterPro" id="IPR001584">
    <property type="entry name" value="Integrase_cat-core"/>
</dbReference>
<dbReference type="AlphaFoldDB" id="A0AAW2WHK7"/>
<name>A0AAW2WHK7_9LAMI</name>
<evidence type="ECO:0000313" key="2">
    <source>
        <dbReference type="EMBL" id="KAL0440564.1"/>
    </source>
</evidence>
<proteinExistence type="predicted"/>
<dbReference type="EMBL" id="JACGWN010000008">
    <property type="protein sequence ID" value="KAL0440564.1"/>
    <property type="molecule type" value="Genomic_DNA"/>
</dbReference>
<dbReference type="GO" id="GO:0003676">
    <property type="term" value="F:nucleic acid binding"/>
    <property type="evidence" value="ECO:0007669"/>
    <property type="project" value="InterPro"/>
</dbReference>
<gene>
    <name evidence="2" type="ORF">Slati_2539400</name>
</gene>
<dbReference type="Gene3D" id="3.30.420.10">
    <property type="entry name" value="Ribonuclease H-like superfamily/Ribonuclease H"/>
    <property type="match status" value="1"/>
</dbReference>
<dbReference type="InterPro" id="IPR012337">
    <property type="entry name" value="RNaseH-like_sf"/>
</dbReference>
<dbReference type="InterPro" id="IPR036397">
    <property type="entry name" value="RNaseH_sf"/>
</dbReference>
<dbReference type="InterPro" id="IPR050951">
    <property type="entry name" value="Retrovirus_Pol_polyprotein"/>
</dbReference>
<evidence type="ECO:0000259" key="1">
    <source>
        <dbReference type="PROSITE" id="PS50994"/>
    </source>
</evidence>